<dbReference type="PROSITE" id="PS00622">
    <property type="entry name" value="HTH_LUXR_1"/>
    <property type="match status" value="1"/>
</dbReference>
<comment type="caution">
    <text evidence="5">The sequence shown here is derived from an EMBL/GenBank/DDBJ whole genome shotgun (WGS) entry which is preliminary data.</text>
</comment>
<dbReference type="SUPFAM" id="SSF46894">
    <property type="entry name" value="C-terminal effector domain of the bipartite response regulators"/>
    <property type="match status" value="1"/>
</dbReference>
<evidence type="ECO:0000259" key="4">
    <source>
        <dbReference type="PROSITE" id="PS50043"/>
    </source>
</evidence>
<proteinExistence type="predicted"/>
<evidence type="ECO:0000313" key="5">
    <source>
        <dbReference type="EMBL" id="RXJ54596.1"/>
    </source>
</evidence>
<dbReference type="Pfam" id="PF00196">
    <property type="entry name" value="GerE"/>
    <property type="match status" value="1"/>
</dbReference>
<dbReference type="CDD" id="cd06170">
    <property type="entry name" value="LuxR_C_like"/>
    <property type="match status" value="1"/>
</dbReference>
<evidence type="ECO:0000256" key="2">
    <source>
        <dbReference type="ARBA" id="ARBA00023125"/>
    </source>
</evidence>
<dbReference type="RefSeq" id="WP_128996943.1">
    <property type="nucleotide sequence ID" value="NZ_PDKN01000009.1"/>
</dbReference>
<dbReference type="PANTHER" id="PTHR44688:SF16">
    <property type="entry name" value="DNA-BINDING TRANSCRIPTIONAL ACTIVATOR DEVR_DOSR"/>
    <property type="match status" value="1"/>
</dbReference>
<protein>
    <submittedName>
        <fullName evidence="5">Helix-turn-helix transcriptional regulator</fullName>
    </submittedName>
</protein>
<dbReference type="InterPro" id="IPR016032">
    <property type="entry name" value="Sig_transdc_resp-reg_C-effctor"/>
</dbReference>
<name>A0A4V1LNP7_9BACT</name>
<dbReference type="Gene3D" id="3.40.50.2300">
    <property type="match status" value="1"/>
</dbReference>
<keyword evidence="3" id="KW-0804">Transcription</keyword>
<evidence type="ECO:0000313" key="6">
    <source>
        <dbReference type="Proteomes" id="UP000290657"/>
    </source>
</evidence>
<keyword evidence="1" id="KW-0805">Transcription regulation</keyword>
<keyword evidence="2" id="KW-0238">DNA-binding</keyword>
<reference evidence="5 6" key="1">
    <citation type="submission" date="2017-10" db="EMBL/GenBank/DDBJ databases">
        <title>Genomics of the genus Arcobacter.</title>
        <authorList>
            <person name="Perez-Cataluna A."/>
            <person name="Figueras M.J."/>
        </authorList>
    </citation>
    <scope>NUCLEOTIDE SEQUENCE [LARGE SCALE GENOMIC DNA]</scope>
    <source>
        <strain evidence="5 6">CECT 8987</strain>
    </source>
</reference>
<feature type="domain" description="HTH luxR-type" evidence="4">
    <location>
        <begin position="136"/>
        <end position="198"/>
    </location>
</feature>
<dbReference type="PANTHER" id="PTHR44688">
    <property type="entry name" value="DNA-BINDING TRANSCRIPTIONAL ACTIVATOR DEVR_DOSR"/>
    <property type="match status" value="1"/>
</dbReference>
<dbReference type="GO" id="GO:0003677">
    <property type="term" value="F:DNA binding"/>
    <property type="evidence" value="ECO:0007669"/>
    <property type="project" value="UniProtKB-KW"/>
</dbReference>
<dbReference type="SMART" id="SM00421">
    <property type="entry name" value="HTH_LUXR"/>
    <property type="match status" value="1"/>
</dbReference>
<dbReference type="GO" id="GO:0006355">
    <property type="term" value="P:regulation of DNA-templated transcription"/>
    <property type="evidence" value="ECO:0007669"/>
    <property type="project" value="InterPro"/>
</dbReference>
<accession>A0A4V1LNP7</accession>
<dbReference type="PRINTS" id="PR00038">
    <property type="entry name" value="HTHLUXR"/>
</dbReference>
<dbReference type="PROSITE" id="PS50043">
    <property type="entry name" value="HTH_LUXR_2"/>
    <property type="match status" value="1"/>
</dbReference>
<dbReference type="OrthoDB" id="5343354at2"/>
<evidence type="ECO:0000256" key="1">
    <source>
        <dbReference type="ARBA" id="ARBA00023015"/>
    </source>
</evidence>
<sequence length="198" mass="22904">MKQVLFSNDMALLQRWESILNNKDTQLLDDFNELFDLKDSVVIFNSDACENKSEVLIDVLVKHNNKILILDRVPDYFKVQKWLAKGIKGYGNVIMSSSYLLSAVDAISEDLIWLIPDITTQFVKNFVGHEEPKSHENMLLDELTKKEREIALLLKEGYTNTDIAMSLNISINTVKTHVKNIYKKFQVKDRIAFSMLFK</sequence>
<evidence type="ECO:0000256" key="3">
    <source>
        <dbReference type="ARBA" id="ARBA00023163"/>
    </source>
</evidence>
<dbReference type="EMBL" id="PDKN01000009">
    <property type="protein sequence ID" value="RXJ54596.1"/>
    <property type="molecule type" value="Genomic_DNA"/>
</dbReference>
<dbReference type="Proteomes" id="UP000290657">
    <property type="component" value="Unassembled WGS sequence"/>
</dbReference>
<keyword evidence="6" id="KW-1185">Reference proteome</keyword>
<gene>
    <name evidence="5" type="ORF">CRV04_11210</name>
</gene>
<dbReference type="InterPro" id="IPR000792">
    <property type="entry name" value="Tscrpt_reg_LuxR_C"/>
</dbReference>
<dbReference type="AlphaFoldDB" id="A0A4V1LNP7"/>
<organism evidence="5 6">
    <name type="scientific">Candidatus Marinarcus aquaticus</name>
    <dbReference type="NCBI Taxonomy" id="2044504"/>
    <lineage>
        <taxon>Bacteria</taxon>
        <taxon>Pseudomonadati</taxon>
        <taxon>Campylobacterota</taxon>
        <taxon>Epsilonproteobacteria</taxon>
        <taxon>Campylobacterales</taxon>
        <taxon>Arcobacteraceae</taxon>
        <taxon>Candidatus Marinarcus</taxon>
    </lineage>
</organism>